<evidence type="ECO:0000313" key="2">
    <source>
        <dbReference type="EMBL" id="GGO58997.1"/>
    </source>
</evidence>
<organism evidence="2 3">
    <name type="scientific">Microbacterium nanhaiense</name>
    <dbReference type="NCBI Taxonomy" id="1301026"/>
    <lineage>
        <taxon>Bacteria</taxon>
        <taxon>Bacillati</taxon>
        <taxon>Actinomycetota</taxon>
        <taxon>Actinomycetes</taxon>
        <taxon>Micrococcales</taxon>
        <taxon>Microbacteriaceae</taxon>
        <taxon>Microbacterium</taxon>
    </lineage>
</organism>
<evidence type="ECO:0000256" key="1">
    <source>
        <dbReference type="SAM" id="Phobius"/>
    </source>
</evidence>
<gene>
    <name evidence="2" type="ORF">GCM10010910_00890</name>
</gene>
<sequence>MSQHHNVYSQKGCVSCKPCEGGGANIGRNVTLWAIALCTAGIGLLILPFFKKCQYCGHNKWWNSHYGPDRQGA</sequence>
<comment type="caution">
    <text evidence="2">The sequence shown here is derived from an EMBL/GenBank/DDBJ whole genome shotgun (WGS) entry which is preliminary data.</text>
</comment>
<accession>A0ABQ2MVS5</accession>
<evidence type="ECO:0008006" key="4">
    <source>
        <dbReference type="Google" id="ProtNLM"/>
    </source>
</evidence>
<keyword evidence="1" id="KW-0812">Transmembrane</keyword>
<keyword evidence="1" id="KW-1133">Transmembrane helix</keyword>
<protein>
    <recommendedName>
        <fullName evidence="4">Brain protein I3</fullName>
    </recommendedName>
</protein>
<dbReference type="Proteomes" id="UP000638043">
    <property type="component" value="Unassembled WGS sequence"/>
</dbReference>
<proteinExistence type="predicted"/>
<keyword evidence="1" id="KW-0472">Membrane</keyword>
<dbReference type="EMBL" id="BMMQ01000001">
    <property type="protein sequence ID" value="GGO58997.1"/>
    <property type="molecule type" value="Genomic_DNA"/>
</dbReference>
<keyword evidence="3" id="KW-1185">Reference proteome</keyword>
<reference evidence="3" key="1">
    <citation type="journal article" date="2019" name="Int. J. Syst. Evol. Microbiol.">
        <title>The Global Catalogue of Microorganisms (GCM) 10K type strain sequencing project: providing services to taxonomists for standard genome sequencing and annotation.</title>
        <authorList>
            <consortium name="The Broad Institute Genomics Platform"/>
            <consortium name="The Broad Institute Genome Sequencing Center for Infectious Disease"/>
            <person name="Wu L."/>
            <person name="Ma J."/>
        </authorList>
    </citation>
    <scope>NUCLEOTIDE SEQUENCE [LARGE SCALE GENOMIC DNA]</scope>
    <source>
        <strain evidence="3">CGMCC 4.7181</strain>
    </source>
</reference>
<evidence type="ECO:0000313" key="3">
    <source>
        <dbReference type="Proteomes" id="UP000638043"/>
    </source>
</evidence>
<feature type="transmembrane region" description="Helical" evidence="1">
    <location>
        <begin position="30"/>
        <end position="50"/>
    </location>
</feature>
<name>A0ABQ2MVS5_9MICO</name>